<accession>D2QZR2</accession>
<name>D2QZR2_PIRSD</name>
<dbReference type="HOGENOM" id="CLU_3171436_0_0_0"/>
<dbReference type="STRING" id="530564.Psta_1871"/>
<organism evidence="1 2">
    <name type="scientific">Pirellula staleyi (strain ATCC 27377 / DSM 6068 / ICPB 4128)</name>
    <name type="common">Pirella staleyi</name>
    <dbReference type="NCBI Taxonomy" id="530564"/>
    <lineage>
        <taxon>Bacteria</taxon>
        <taxon>Pseudomonadati</taxon>
        <taxon>Planctomycetota</taxon>
        <taxon>Planctomycetia</taxon>
        <taxon>Pirellulales</taxon>
        <taxon>Pirellulaceae</taxon>
        <taxon>Pirellula</taxon>
    </lineage>
</organism>
<evidence type="ECO:0000313" key="1">
    <source>
        <dbReference type="EMBL" id="ADB16545.1"/>
    </source>
</evidence>
<keyword evidence="2" id="KW-1185">Reference proteome</keyword>
<evidence type="ECO:0000313" key="2">
    <source>
        <dbReference type="Proteomes" id="UP000001887"/>
    </source>
</evidence>
<dbReference type="KEGG" id="psl:Psta_1871"/>
<dbReference type="Proteomes" id="UP000001887">
    <property type="component" value="Chromosome"/>
</dbReference>
<gene>
    <name evidence="1" type="ordered locus">Psta_1871</name>
</gene>
<protein>
    <submittedName>
        <fullName evidence="1">Uncharacterized protein</fullName>
    </submittedName>
</protein>
<reference evidence="1 2" key="1">
    <citation type="journal article" date="2009" name="Stand. Genomic Sci.">
        <title>Complete genome sequence of Pirellula staleyi type strain (ATCC 27377).</title>
        <authorList>
            <person name="Clum A."/>
            <person name="Tindall B.J."/>
            <person name="Sikorski J."/>
            <person name="Ivanova N."/>
            <person name="Mavrommatis K."/>
            <person name="Lucas S."/>
            <person name="Glavina del Rio T."/>
            <person name="Nolan M."/>
            <person name="Chen F."/>
            <person name="Tice H."/>
            <person name="Pitluck S."/>
            <person name="Cheng J.F."/>
            <person name="Chertkov O."/>
            <person name="Brettin T."/>
            <person name="Han C."/>
            <person name="Detter J.C."/>
            <person name="Kuske C."/>
            <person name="Bruce D."/>
            <person name="Goodwin L."/>
            <person name="Ovchinikova G."/>
            <person name="Pati A."/>
            <person name="Mikhailova N."/>
            <person name="Chen A."/>
            <person name="Palaniappan K."/>
            <person name="Land M."/>
            <person name="Hauser L."/>
            <person name="Chang Y.J."/>
            <person name="Jeffries C.D."/>
            <person name="Chain P."/>
            <person name="Rohde M."/>
            <person name="Goker M."/>
            <person name="Bristow J."/>
            <person name="Eisen J.A."/>
            <person name="Markowitz V."/>
            <person name="Hugenholtz P."/>
            <person name="Kyrpides N.C."/>
            <person name="Klenk H.P."/>
            <person name="Lapidus A."/>
        </authorList>
    </citation>
    <scope>NUCLEOTIDE SEQUENCE [LARGE SCALE GENOMIC DNA]</scope>
    <source>
        <strain evidence="2">ATCC 27377 / DSM 6068 / ICPB 4128</strain>
    </source>
</reference>
<sequence length="47" mass="4931">MDHLVVVRLPIHVIILGVFVHAAAQGLIEIHTAGQASSATRPFDDGG</sequence>
<dbReference type="EMBL" id="CP001848">
    <property type="protein sequence ID" value="ADB16545.1"/>
    <property type="molecule type" value="Genomic_DNA"/>
</dbReference>
<dbReference type="AlphaFoldDB" id="D2QZR2"/>
<proteinExistence type="predicted"/>